<dbReference type="AlphaFoldDB" id="A0A5N5WSS6"/>
<gene>
    <name evidence="4" type="ORF">BDV29DRAFT_37134</name>
</gene>
<dbReference type="OrthoDB" id="3647at2759"/>
<feature type="transmembrane region" description="Helical" evidence="3">
    <location>
        <begin position="116"/>
        <end position="138"/>
    </location>
</feature>
<keyword evidence="3" id="KW-0812">Transmembrane</keyword>
<evidence type="ECO:0008006" key="6">
    <source>
        <dbReference type="Google" id="ProtNLM"/>
    </source>
</evidence>
<dbReference type="InterPro" id="IPR007577">
    <property type="entry name" value="GlycoTrfase_DXD_sugar-bd_CS"/>
</dbReference>
<evidence type="ECO:0000256" key="2">
    <source>
        <dbReference type="ARBA" id="ARBA00022679"/>
    </source>
</evidence>
<keyword evidence="3" id="KW-1133">Transmembrane helix</keyword>
<keyword evidence="2" id="KW-0808">Transferase</keyword>
<sequence length="449" mass="50602">MGADKGNKTPLTKVSNQSPIVGVHGLPGTADCLSFCNIISFFVAGLLCCAANNFYTTSQPHTIPSLFLCHSPPLLLASVLLNFVSVNPITLFVYVLSTERKEHSVMFFSRARLLVLFFLLVLLLFFTSSLAAQLYLLLRLPFIWPKYAGNSIISQDRDNFDVTFRAYNGDQSPSEPERPPLIPARLHHVHLGAAEIRPEWMTAREECLKLHPDWETHVWNDTTANAFVRENFPDFRKTWENYPYLVQKVDALRYMVLYKYGGAILDLDLVCKRSLEPLRRFDFVAPAAHPAGFSIGMLLSSANNTFVGDLIYNLPRFNRRWLLLPYVTVMFSTGCHYASTIYTTQLNRTSLRILSGPPDHPTMHMLNGFVDTPLFRHLGTSSWHANDALFVKVIERIGRRALCGILSAAMVGGCIITYLIVVARRRPAGREKEVEETSTSISKLSEKVV</sequence>
<comment type="similarity">
    <text evidence="1">Belongs to the glycosyltransferase 32 family.</text>
</comment>
<dbReference type="GO" id="GO:0000030">
    <property type="term" value="F:mannosyltransferase activity"/>
    <property type="evidence" value="ECO:0007669"/>
    <property type="project" value="TreeGrafter"/>
</dbReference>
<evidence type="ECO:0000256" key="1">
    <source>
        <dbReference type="ARBA" id="ARBA00009003"/>
    </source>
</evidence>
<reference evidence="4 5" key="1">
    <citation type="submission" date="2019-04" db="EMBL/GenBank/DDBJ databases">
        <title>Friends and foes A comparative genomics study of 23 Aspergillus species from section Flavi.</title>
        <authorList>
            <consortium name="DOE Joint Genome Institute"/>
            <person name="Kjaerbolling I."/>
            <person name="Vesth T."/>
            <person name="Frisvad J.C."/>
            <person name="Nybo J.L."/>
            <person name="Theobald S."/>
            <person name="Kildgaard S."/>
            <person name="Isbrandt T."/>
            <person name="Kuo A."/>
            <person name="Sato A."/>
            <person name="Lyhne E.K."/>
            <person name="Kogle M.E."/>
            <person name="Wiebenga A."/>
            <person name="Kun R.S."/>
            <person name="Lubbers R.J."/>
            <person name="Makela M.R."/>
            <person name="Barry K."/>
            <person name="Chovatia M."/>
            <person name="Clum A."/>
            <person name="Daum C."/>
            <person name="Haridas S."/>
            <person name="He G."/>
            <person name="LaButti K."/>
            <person name="Lipzen A."/>
            <person name="Mondo S."/>
            <person name="Riley R."/>
            <person name="Salamov A."/>
            <person name="Simmons B.A."/>
            <person name="Magnuson J.K."/>
            <person name="Henrissat B."/>
            <person name="Mortensen U.H."/>
            <person name="Larsen T.O."/>
            <person name="Devries R.P."/>
            <person name="Grigoriev I.V."/>
            <person name="Machida M."/>
            <person name="Baker S.E."/>
            <person name="Andersen M.R."/>
        </authorList>
    </citation>
    <scope>NUCLEOTIDE SEQUENCE [LARGE SCALE GENOMIC DNA]</scope>
    <source>
        <strain evidence="4 5">CBS 151.66</strain>
    </source>
</reference>
<dbReference type="Proteomes" id="UP000326565">
    <property type="component" value="Unassembled WGS sequence"/>
</dbReference>
<feature type="transmembrane region" description="Helical" evidence="3">
    <location>
        <begin position="35"/>
        <end position="55"/>
    </location>
</feature>
<organism evidence="4 5">
    <name type="scientific">Aspergillus leporis</name>
    <dbReference type="NCBI Taxonomy" id="41062"/>
    <lineage>
        <taxon>Eukaryota</taxon>
        <taxon>Fungi</taxon>
        <taxon>Dikarya</taxon>
        <taxon>Ascomycota</taxon>
        <taxon>Pezizomycotina</taxon>
        <taxon>Eurotiomycetes</taxon>
        <taxon>Eurotiomycetidae</taxon>
        <taxon>Eurotiales</taxon>
        <taxon>Aspergillaceae</taxon>
        <taxon>Aspergillus</taxon>
        <taxon>Aspergillus subgen. Circumdati</taxon>
    </lineage>
</organism>
<dbReference type="GO" id="GO:0016020">
    <property type="term" value="C:membrane"/>
    <property type="evidence" value="ECO:0007669"/>
    <property type="project" value="GOC"/>
</dbReference>
<evidence type="ECO:0000256" key="3">
    <source>
        <dbReference type="SAM" id="Phobius"/>
    </source>
</evidence>
<keyword evidence="3" id="KW-0472">Membrane</keyword>
<dbReference type="Pfam" id="PF04488">
    <property type="entry name" value="Gly_transf_sug"/>
    <property type="match status" value="1"/>
</dbReference>
<proteinExistence type="inferred from homology"/>
<evidence type="ECO:0000313" key="4">
    <source>
        <dbReference type="EMBL" id="KAB8070244.1"/>
    </source>
</evidence>
<dbReference type="PANTHER" id="PTHR32385:SF15">
    <property type="entry name" value="INOSITOL PHOSPHOCERAMIDE MANNOSYLTRANSFERASE 1"/>
    <property type="match status" value="1"/>
</dbReference>
<feature type="transmembrane region" description="Helical" evidence="3">
    <location>
        <begin position="322"/>
        <end position="342"/>
    </location>
</feature>
<dbReference type="InterPro" id="IPR029044">
    <property type="entry name" value="Nucleotide-diphossugar_trans"/>
</dbReference>
<keyword evidence="5" id="KW-1185">Reference proteome</keyword>
<dbReference type="Gene3D" id="3.90.550.20">
    <property type="match status" value="1"/>
</dbReference>
<dbReference type="EMBL" id="ML732309">
    <property type="protein sequence ID" value="KAB8070244.1"/>
    <property type="molecule type" value="Genomic_DNA"/>
</dbReference>
<name>A0A5N5WSS6_9EURO</name>
<evidence type="ECO:0000313" key="5">
    <source>
        <dbReference type="Proteomes" id="UP000326565"/>
    </source>
</evidence>
<dbReference type="InterPro" id="IPR051706">
    <property type="entry name" value="Glycosyltransferase_domain"/>
</dbReference>
<accession>A0A5N5WSS6</accession>
<feature type="transmembrane region" description="Helical" evidence="3">
    <location>
        <begin position="75"/>
        <end position="96"/>
    </location>
</feature>
<dbReference type="SUPFAM" id="SSF53448">
    <property type="entry name" value="Nucleotide-diphospho-sugar transferases"/>
    <property type="match status" value="1"/>
</dbReference>
<protein>
    <recommendedName>
        <fullName evidence="6">Nucleotide-diphospho-sugar transferase</fullName>
    </recommendedName>
</protein>
<dbReference type="PANTHER" id="PTHR32385">
    <property type="entry name" value="MANNOSYL PHOSPHORYLINOSITOL CERAMIDE SYNTHASE"/>
    <property type="match status" value="1"/>
</dbReference>
<feature type="transmembrane region" description="Helical" evidence="3">
    <location>
        <begin position="401"/>
        <end position="421"/>
    </location>
</feature>
<dbReference type="GO" id="GO:0051999">
    <property type="term" value="P:mannosyl-inositol phosphorylceramide biosynthetic process"/>
    <property type="evidence" value="ECO:0007669"/>
    <property type="project" value="TreeGrafter"/>
</dbReference>